<dbReference type="Pfam" id="PF00725">
    <property type="entry name" value="3HCDH"/>
    <property type="match status" value="1"/>
</dbReference>
<dbReference type="Gene3D" id="1.10.1040.10">
    <property type="entry name" value="N-(1-d-carboxylethyl)-l-norvaline Dehydrogenase, domain 2"/>
    <property type="match status" value="1"/>
</dbReference>
<dbReference type="AlphaFoldDB" id="A0A6A5YCM9"/>
<feature type="domain" description="3-hydroxyacyl-CoA dehydrogenase C-terminal" evidence="2">
    <location>
        <begin position="189"/>
        <end position="284"/>
    </location>
</feature>
<dbReference type="GO" id="GO:0070403">
    <property type="term" value="F:NAD+ binding"/>
    <property type="evidence" value="ECO:0007669"/>
    <property type="project" value="InterPro"/>
</dbReference>
<evidence type="ECO:0000259" key="2">
    <source>
        <dbReference type="Pfam" id="PF00725"/>
    </source>
</evidence>
<dbReference type="InterPro" id="IPR000033">
    <property type="entry name" value="LDLR_classB_rpt"/>
</dbReference>
<dbReference type="Gene3D" id="3.40.50.720">
    <property type="entry name" value="NAD(P)-binding Rossmann-like Domain"/>
    <property type="match status" value="1"/>
</dbReference>
<name>A0A6A5YCM9_9PEZI</name>
<evidence type="ECO:0000259" key="3">
    <source>
        <dbReference type="Pfam" id="PF02737"/>
    </source>
</evidence>
<dbReference type="GO" id="GO:0006631">
    <property type="term" value="P:fatty acid metabolic process"/>
    <property type="evidence" value="ECO:0007669"/>
    <property type="project" value="InterPro"/>
</dbReference>
<dbReference type="PANTHER" id="PTHR48075">
    <property type="entry name" value="3-HYDROXYACYL-COA DEHYDROGENASE FAMILY PROTEIN"/>
    <property type="match status" value="1"/>
</dbReference>
<accession>A0A6A5YCM9</accession>
<dbReference type="Pfam" id="PF02737">
    <property type="entry name" value="3HCDH_N"/>
    <property type="match status" value="1"/>
</dbReference>
<dbReference type="SUPFAM" id="SSF51735">
    <property type="entry name" value="NAD(P)-binding Rossmann-fold domains"/>
    <property type="match status" value="1"/>
</dbReference>
<dbReference type="InterPro" id="IPR006108">
    <property type="entry name" value="3HC_DH_C"/>
</dbReference>
<dbReference type="InterPro" id="IPR036291">
    <property type="entry name" value="NAD(P)-bd_dom_sf"/>
</dbReference>
<keyword evidence="5" id="KW-1185">Reference proteome</keyword>
<evidence type="ECO:0000256" key="1">
    <source>
        <dbReference type="ARBA" id="ARBA00023002"/>
    </source>
</evidence>
<protein>
    <submittedName>
        <fullName evidence="4">3-hydroxyacyl-CoA dehydrogenase-like protein</fullName>
    </submittedName>
</protein>
<keyword evidence="1" id="KW-0560">Oxidoreductase</keyword>
<reference evidence="4" key="1">
    <citation type="journal article" date="2020" name="Stud. Mycol.">
        <title>101 Dothideomycetes genomes: a test case for predicting lifestyles and emergence of pathogens.</title>
        <authorList>
            <person name="Haridas S."/>
            <person name="Albert R."/>
            <person name="Binder M."/>
            <person name="Bloem J."/>
            <person name="Labutti K."/>
            <person name="Salamov A."/>
            <person name="Andreopoulos B."/>
            <person name="Baker S."/>
            <person name="Barry K."/>
            <person name="Bills G."/>
            <person name="Bluhm B."/>
            <person name="Cannon C."/>
            <person name="Castanera R."/>
            <person name="Culley D."/>
            <person name="Daum C."/>
            <person name="Ezra D."/>
            <person name="Gonzalez J."/>
            <person name="Henrissat B."/>
            <person name="Kuo A."/>
            <person name="Liang C."/>
            <person name="Lipzen A."/>
            <person name="Lutzoni F."/>
            <person name="Magnuson J."/>
            <person name="Mondo S."/>
            <person name="Nolan M."/>
            <person name="Ohm R."/>
            <person name="Pangilinan J."/>
            <person name="Park H.-J."/>
            <person name="Ramirez L."/>
            <person name="Alfaro M."/>
            <person name="Sun H."/>
            <person name="Tritt A."/>
            <person name="Yoshinaga Y."/>
            <person name="Zwiers L.-H."/>
            <person name="Turgeon B."/>
            <person name="Goodwin S."/>
            <person name="Spatafora J."/>
            <person name="Crous P."/>
            <person name="Grigoriev I."/>
        </authorList>
    </citation>
    <scope>NUCLEOTIDE SEQUENCE</scope>
    <source>
        <strain evidence="4">CBS 121410</strain>
    </source>
</reference>
<dbReference type="PANTHER" id="PTHR48075:SF3">
    <property type="entry name" value="3-HYDROXYACYL-COA DEHYDROGENASE"/>
    <property type="match status" value="1"/>
</dbReference>
<dbReference type="GO" id="GO:0016616">
    <property type="term" value="F:oxidoreductase activity, acting on the CH-OH group of donors, NAD or NADP as acceptor"/>
    <property type="evidence" value="ECO:0007669"/>
    <property type="project" value="InterPro"/>
</dbReference>
<sequence>MTWNAPNTKGRPVAVLGGGVLGRRIACTWAAAGFPVHIRDPSADQRTAAIHYIDDAIHQYAEELGTAPAEYKAFEGLEEAVAKAWLVIEAVPEKLELKIDAMGEVDKVAPADCIIASNSSSYKTSEMLEKVDNRRRNRILNTHYMMPPTNRIVELMTDGETAPEVFPFLQEKLRQTGMHPVVAQKESTGFIINRVWAAIKRECLSVLAEGVSDAEQLDAVFKEFFKTPNGPVEMMDAVGLDTVSLIEQHYIKERPGLGGEKTVDFLQRDYISQGKLGAKSGKGGLYPPGHTVSPGKKTGDFNQLAAPTLYFLDVGMGSEDQTPDDPLHNGKIVCGSAAGGRLRTLIPHLSMPDGIDVVLEDGGRMFWTNMGVPSDNDGSVMSAKLDGSDVKTLFAPGEIHTPKQVIIDKTNKKLYVSDREGFRVHRSNLDGSGKEVLIQTGDFNNPEHVKDQLRWCVGIAVDEQHGKFYWTQKGTSKGNQGRIFRASIEMPKGCTASNRSDIETLFEGLPEPIDLEIQSETETLYWTDRGELPYGNTLNKAHVGGAVETGKRAHEIIARQLHEAIGLKLDEVNKHIYATDLGGCVYRFDMDGKNRKRLFQGMGSFTGIALAHVG</sequence>
<feature type="domain" description="3-hydroxyacyl-CoA dehydrogenase NAD binding" evidence="3">
    <location>
        <begin position="13"/>
        <end position="185"/>
    </location>
</feature>
<dbReference type="InterPro" id="IPR008927">
    <property type="entry name" value="6-PGluconate_DH-like_C_sf"/>
</dbReference>
<organism evidence="4 5">
    <name type="scientific">Saccharata proteae CBS 121410</name>
    <dbReference type="NCBI Taxonomy" id="1314787"/>
    <lineage>
        <taxon>Eukaryota</taxon>
        <taxon>Fungi</taxon>
        <taxon>Dikarya</taxon>
        <taxon>Ascomycota</taxon>
        <taxon>Pezizomycotina</taxon>
        <taxon>Dothideomycetes</taxon>
        <taxon>Dothideomycetes incertae sedis</taxon>
        <taxon>Botryosphaeriales</taxon>
        <taxon>Saccharataceae</taxon>
        <taxon>Saccharata</taxon>
    </lineage>
</organism>
<dbReference type="OrthoDB" id="5958943at2759"/>
<dbReference type="EMBL" id="ML978715">
    <property type="protein sequence ID" value="KAF2088720.1"/>
    <property type="molecule type" value="Genomic_DNA"/>
</dbReference>
<dbReference type="Proteomes" id="UP000799776">
    <property type="component" value="Unassembled WGS sequence"/>
</dbReference>
<evidence type="ECO:0000313" key="4">
    <source>
        <dbReference type="EMBL" id="KAF2088720.1"/>
    </source>
</evidence>
<proteinExistence type="predicted"/>
<evidence type="ECO:0000313" key="5">
    <source>
        <dbReference type="Proteomes" id="UP000799776"/>
    </source>
</evidence>
<gene>
    <name evidence="4" type="ORF">K490DRAFT_72455</name>
</gene>
<dbReference type="InterPro" id="IPR011042">
    <property type="entry name" value="6-blade_b-propeller_TolB-like"/>
</dbReference>
<dbReference type="InterPro" id="IPR013328">
    <property type="entry name" value="6PGD_dom2"/>
</dbReference>
<dbReference type="Gene3D" id="2.120.10.30">
    <property type="entry name" value="TolB, C-terminal domain"/>
    <property type="match status" value="2"/>
</dbReference>
<dbReference type="SUPFAM" id="SSF63829">
    <property type="entry name" value="Calcium-dependent phosphotriesterase"/>
    <property type="match status" value="1"/>
</dbReference>
<dbReference type="SUPFAM" id="SSF48179">
    <property type="entry name" value="6-phosphogluconate dehydrogenase C-terminal domain-like"/>
    <property type="match status" value="1"/>
</dbReference>
<dbReference type="InterPro" id="IPR006176">
    <property type="entry name" value="3-OHacyl-CoA_DH_NAD-bd"/>
</dbReference>
<dbReference type="SMART" id="SM00135">
    <property type="entry name" value="LY"/>
    <property type="match status" value="5"/>
</dbReference>